<gene>
    <name evidence="1" type="ORF">BV22DRAFT_355157</name>
</gene>
<proteinExistence type="predicted"/>
<reference evidence="1" key="1">
    <citation type="journal article" date="2021" name="New Phytol.">
        <title>Evolutionary innovations through gain and loss of genes in the ectomycorrhizal Boletales.</title>
        <authorList>
            <person name="Wu G."/>
            <person name="Miyauchi S."/>
            <person name="Morin E."/>
            <person name="Kuo A."/>
            <person name="Drula E."/>
            <person name="Varga T."/>
            <person name="Kohler A."/>
            <person name="Feng B."/>
            <person name="Cao Y."/>
            <person name="Lipzen A."/>
            <person name="Daum C."/>
            <person name="Hundley H."/>
            <person name="Pangilinan J."/>
            <person name="Johnson J."/>
            <person name="Barry K."/>
            <person name="LaButti K."/>
            <person name="Ng V."/>
            <person name="Ahrendt S."/>
            <person name="Min B."/>
            <person name="Choi I.G."/>
            <person name="Park H."/>
            <person name="Plett J.M."/>
            <person name="Magnuson J."/>
            <person name="Spatafora J.W."/>
            <person name="Nagy L.G."/>
            <person name="Henrissat B."/>
            <person name="Grigoriev I.V."/>
            <person name="Yang Z.L."/>
            <person name="Xu J."/>
            <person name="Martin F.M."/>
        </authorList>
    </citation>
    <scope>NUCLEOTIDE SEQUENCE</scope>
    <source>
        <strain evidence="1">KUC20120723A-06</strain>
    </source>
</reference>
<accession>A0ACB8BMX6</accession>
<evidence type="ECO:0000313" key="2">
    <source>
        <dbReference type="Proteomes" id="UP000790709"/>
    </source>
</evidence>
<protein>
    <submittedName>
        <fullName evidence="1">Uncharacterized protein</fullName>
    </submittedName>
</protein>
<dbReference type="EMBL" id="MU266382">
    <property type="protein sequence ID" value="KAH7926495.1"/>
    <property type="molecule type" value="Genomic_DNA"/>
</dbReference>
<dbReference type="Proteomes" id="UP000790709">
    <property type="component" value="Unassembled WGS sequence"/>
</dbReference>
<keyword evidence="2" id="KW-1185">Reference proteome</keyword>
<sequence length="89" mass="9682">MHHIYCCLLPTFCTAKRTCQRVVGAAAFAPPVNTLCSPYQGAKGEDVGELPTHAFSRQGFPNAFRGALTHRPLPLLGSISLARGQCWRI</sequence>
<evidence type="ECO:0000313" key="1">
    <source>
        <dbReference type="EMBL" id="KAH7926495.1"/>
    </source>
</evidence>
<organism evidence="1 2">
    <name type="scientific">Leucogyrophana mollusca</name>
    <dbReference type="NCBI Taxonomy" id="85980"/>
    <lineage>
        <taxon>Eukaryota</taxon>
        <taxon>Fungi</taxon>
        <taxon>Dikarya</taxon>
        <taxon>Basidiomycota</taxon>
        <taxon>Agaricomycotina</taxon>
        <taxon>Agaricomycetes</taxon>
        <taxon>Agaricomycetidae</taxon>
        <taxon>Boletales</taxon>
        <taxon>Boletales incertae sedis</taxon>
        <taxon>Leucogyrophana</taxon>
    </lineage>
</organism>
<comment type="caution">
    <text evidence="1">The sequence shown here is derived from an EMBL/GenBank/DDBJ whole genome shotgun (WGS) entry which is preliminary data.</text>
</comment>
<name>A0ACB8BMX6_9AGAM</name>